<evidence type="ECO:0000313" key="2">
    <source>
        <dbReference type="EMBL" id="KAJ3476892.1"/>
    </source>
</evidence>
<gene>
    <name evidence="2" type="ORF">NLI96_g10844</name>
</gene>
<comment type="caution">
    <text evidence="2">The sequence shown here is derived from an EMBL/GenBank/DDBJ whole genome shotgun (WGS) entry which is preliminary data.</text>
</comment>
<reference evidence="2" key="1">
    <citation type="submission" date="2022-07" db="EMBL/GenBank/DDBJ databases">
        <title>Genome Sequence of Physisporinus lineatus.</title>
        <authorList>
            <person name="Buettner E."/>
        </authorList>
    </citation>
    <scope>NUCLEOTIDE SEQUENCE</scope>
    <source>
        <strain evidence="2">VT162</strain>
    </source>
</reference>
<name>A0AAD5UXE3_9APHY</name>
<evidence type="ECO:0000313" key="3">
    <source>
        <dbReference type="Proteomes" id="UP001212997"/>
    </source>
</evidence>
<dbReference type="InterPro" id="IPR040976">
    <property type="entry name" value="Pkinase_fungal"/>
</dbReference>
<organism evidence="2 3">
    <name type="scientific">Meripilus lineatus</name>
    <dbReference type="NCBI Taxonomy" id="2056292"/>
    <lineage>
        <taxon>Eukaryota</taxon>
        <taxon>Fungi</taxon>
        <taxon>Dikarya</taxon>
        <taxon>Basidiomycota</taxon>
        <taxon>Agaricomycotina</taxon>
        <taxon>Agaricomycetes</taxon>
        <taxon>Polyporales</taxon>
        <taxon>Meripilaceae</taxon>
        <taxon>Meripilus</taxon>
    </lineage>
</organism>
<keyword evidence="3" id="KW-1185">Reference proteome</keyword>
<sequence>MQERVPDLYVLNYSLSLDLSHTIVFFGQGTWQFMAHELLRRPKTLHLPYHDIESFFWVVFYATILWFALKTNNETAILLIRKLFDDNDFDPSKGEITGGILKRVSLIDDDRVDSTILPPTSILYAWLKKFRVLCLRLDTDLFERPTVEKTFKIFSEAWRAVLEDESLTTENRFVRKGLIVETSNESDIIAVATRYTGSFMPKAGSIPSTISLPTIPFLQGFDVPWTQQPSTAPVMFIPPRRRHESDNDEL</sequence>
<feature type="domain" description="Fungal-type protein kinase" evidence="1">
    <location>
        <begin position="28"/>
        <end position="61"/>
    </location>
</feature>
<proteinExistence type="predicted"/>
<dbReference type="EMBL" id="JANAWD010000656">
    <property type="protein sequence ID" value="KAJ3476892.1"/>
    <property type="molecule type" value="Genomic_DNA"/>
</dbReference>
<dbReference type="Pfam" id="PF17667">
    <property type="entry name" value="Pkinase_fungal"/>
    <property type="match status" value="1"/>
</dbReference>
<evidence type="ECO:0000259" key="1">
    <source>
        <dbReference type="Pfam" id="PF17667"/>
    </source>
</evidence>
<dbReference type="AlphaFoldDB" id="A0AAD5UXE3"/>
<dbReference type="Proteomes" id="UP001212997">
    <property type="component" value="Unassembled WGS sequence"/>
</dbReference>
<protein>
    <recommendedName>
        <fullName evidence="1">Fungal-type protein kinase domain-containing protein</fullName>
    </recommendedName>
</protein>
<accession>A0AAD5UXE3</accession>